<dbReference type="EMBL" id="JAEQNE010000008">
    <property type="protein sequence ID" value="MBL0394293.1"/>
    <property type="molecule type" value="Genomic_DNA"/>
</dbReference>
<feature type="region of interest" description="Disordered" evidence="1">
    <location>
        <begin position="50"/>
        <end position="69"/>
    </location>
</feature>
<dbReference type="AlphaFoldDB" id="A0A937CVZ8"/>
<keyword evidence="3" id="KW-1185">Reference proteome</keyword>
<gene>
    <name evidence="2" type="ORF">JJ685_24350</name>
</gene>
<reference evidence="2 3" key="1">
    <citation type="journal article" date="2017" name="Int. J. Syst. Evol. Microbiol.">
        <title>Ramlibacter monticola sp. nov., isolated from forest soil.</title>
        <authorList>
            <person name="Chaudhary D.K."/>
            <person name="Kim J."/>
        </authorList>
    </citation>
    <scope>NUCLEOTIDE SEQUENCE [LARGE SCALE GENOMIC DNA]</scope>
    <source>
        <strain evidence="2 3">KACC 19175</strain>
    </source>
</reference>
<evidence type="ECO:0000313" key="2">
    <source>
        <dbReference type="EMBL" id="MBL0394293.1"/>
    </source>
</evidence>
<dbReference type="RefSeq" id="WP_201676970.1">
    <property type="nucleotide sequence ID" value="NZ_JAEQNE010000008.1"/>
</dbReference>
<evidence type="ECO:0000313" key="3">
    <source>
        <dbReference type="Proteomes" id="UP000599109"/>
    </source>
</evidence>
<protein>
    <submittedName>
        <fullName evidence="2">Uncharacterized protein</fullName>
    </submittedName>
</protein>
<feature type="region of interest" description="Disordered" evidence="1">
    <location>
        <begin position="1"/>
        <end position="36"/>
    </location>
</feature>
<dbReference type="Proteomes" id="UP000599109">
    <property type="component" value="Unassembled WGS sequence"/>
</dbReference>
<sequence>MGGTVLKKALPTGQPTGQPSPFADPAEPPPDLPNSWDAVLTREMAKLDEMDRTRKPMYTPKQVTQRRDANQREYEMGLLGVLSGHDDFKEAGGLVLKNALAMRQPKITEKGSADQITGEFSYDPDYLRQQQLTRIDAIQKLKAAEDYKKQADRMDFWQKQMLLAQGGRQKLEIKLQGGGGEDGMSAGQARVLGIEDRMFDDFTKEVKQHRDRVDTFANLQTTAQRNDPASDMAFIFQYMKMLDPGSVVREGEFASAQNAGGIDVRVRNLYNRAIKGNFLDPKQRTEMLGAAGRLATLAQQNIDQSTRSWSDRARARGIDPYAVTGTRPAAGPRQGGGLPRGWSVTPEK</sequence>
<accession>A0A937CVZ8</accession>
<evidence type="ECO:0000256" key="1">
    <source>
        <dbReference type="SAM" id="MobiDB-lite"/>
    </source>
</evidence>
<comment type="caution">
    <text evidence="2">The sequence shown here is derived from an EMBL/GenBank/DDBJ whole genome shotgun (WGS) entry which is preliminary data.</text>
</comment>
<name>A0A937CVZ8_9BURK</name>
<proteinExistence type="predicted"/>
<feature type="region of interest" description="Disordered" evidence="1">
    <location>
        <begin position="319"/>
        <end position="348"/>
    </location>
</feature>
<organism evidence="2 3">
    <name type="scientific">Ramlibacter monticola</name>
    <dbReference type="NCBI Taxonomy" id="1926872"/>
    <lineage>
        <taxon>Bacteria</taxon>
        <taxon>Pseudomonadati</taxon>
        <taxon>Pseudomonadota</taxon>
        <taxon>Betaproteobacteria</taxon>
        <taxon>Burkholderiales</taxon>
        <taxon>Comamonadaceae</taxon>
        <taxon>Ramlibacter</taxon>
    </lineage>
</organism>